<accession>A0A4R2KEU7</accession>
<evidence type="ECO:0000313" key="2">
    <source>
        <dbReference type="EMBL" id="TCO71554.1"/>
    </source>
</evidence>
<dbReference type="OrthoDB" id="964913at2"/>
<dbReference type="AlphaFoldDB" id="A0A4R2KEU7"/>
<reference evidence="2 3" key="1">
    <citation type="submission" date="2019-03" db="EMBL/GenBank/DDBJ databases">
        <title>Genomic Encyclopedia of Type Strains, Phase IV (KMG-IV): sequencing the most valuable type-strain genomes for metagenomic binning, comparative biology and taxonomic classification.</title>
        <authorList>
            <person name="Goeker M."/>
        </authorList>
    </citation>
    <scope>NUCLEOTIDE SEQUENCE [LARGE SCALE GENOMIC DNA]</scope>
    <source>
        <strain evidence="2 3">DSM 4868</strain>
    </source>
</reference>
<keyword evidence="1" id="KW-0732">Signal</keyword>
<name>A0A4R2KEU7_9RHOB</name>
<dbReference type="Gene3D" id="2.60.120.380">
    <property type="match status" value="1"/>
</dbReference>
<proteinExistence type="predicted"/>
<feature type="signal peptide" evidence="1">
    <location>
        <begin position="1"/>
        <end position="18"/>
    </location>
</feature>
<feature type="chain" id="PRO_5020934716" description="Secreted protein" evidence="1">
    <location>
        <begin position="19"/>
        <end position="209"/>
    </location>
</feature>
<keyword evidence="3" id="KW-1185">Reference proteome</keyword>
<dbReference type="Proteomes" id="UP000295142">
    <property type="component" value="Unassembled WGS sequence"/>
</dbReference>
<protein>
    <recommendedName>
        <fullName evidence="4">Secreted protein</fullName>
    </recommendedName>
</protein>
<gene>
    <name evidence="2" type="ORF">EV655_10646</name>
</gene>
<comment type="caution">
    <text evidence="2">The sequence shown here is derived from an EMBL/GenBank/DDBJ whole genome shotgun (WGS) entry which is preliminary data.</text>
</comment>
<evidence type="ECO:0000313" key="3">
    <source>
        <dbReference type="Proteomes" id="UP000295142"/>
    </source>
</evidence>
<evidence type="ECO:0008006" key="4">
    <source>
        <dbReference type="Google" id="ProtNLM"/>
    </source>
</evidence>
<evidence type="ECO:0000256" key="1">
    <source>
        <dbReference type="SAM" id="SignalP"/>
    </source>
</evidence>
<organism evidence="2 3">
    <name type="scientific">Rhodovulum euryhalinum</name>
    <dbReference type="NCBI Taxonomy" id="35805"/>
    <lineage>
        <taxon>Bacteria</taxon>
        <taxon>Pseudomonadati</taxon>
        <taxon>Pseudomonadota</taxon>
        <taxon>Alphaproteobacteria</taxon>
        <taxon>Rhodobacterales</taxon>
        <taxon>Paracoccaceae</taxon>
        <taxon>Rhodovulum</taxon>
    </lineage>
</organism>
<dbReference type="EMBL" id="SLWW01000006">
    <property type="protein sequence ID" value="TCO71554.1"/>
    <property type="molecule type" value="Genomic_DNA"/>
</dbReference>
<dbReference type="RefSeq" id="WP_132543822.1">
    <property type="nucleotide sequence ID" value="NZ_SLWW01000006.1"/>
</dbReference>
<sequence>MKSLALTLALASAAAVLAAPAPLRADAQAAIDGCIDQLRRVGGPDAQAGGTVLGQEWSQAGTLVRLRDAGGTVWECIGYDDGAVGSLRVVGAADDGGGAMAGAASPGGEQRIRFAAGTSGTQLSGTLAPGRSMRYVLGARKGQFLRVSVQSRGGALDYRIFNPDRSALLDLISSDKPYRGQLWQSGDHVVEVVNAGARPVSYDMGIGID</sequence>